<dbReference type="GO" id="GO:0051539">
    <property type="term" value="F:4 iron, 4 sulfur cluster binding"/>
    <property type="evidence" value="ECO:0007669"/>
    <property type="project" value="UniProtKB-KW"/>
</dbReference>
<evidence type="ECO:0000313" key="10">
    <source>
        <dbReference type="EMBL" id="KRU12713.1"/>
    </source>
</evidence>
<gene>
    <name evidence="9" type="primary">thiH1</name>
    <name evidence="9" type="ORF">CLPA_c11910</name>
    <name evidence="10" type="ORF">CP6013_01961</name>
</gene>
<keyword evidence="2" id="KW-0004">4Fe-4S</keyword>
<dbReference type="SMART" id="SM00876">
    <property type="entry name" value="BATS"/>
    <property type="match status" value="1"/>
</dbReference>
<dbReference type="SFLD" id="SFLDS00029">
    <property type="entry name" value="Radical_SAM"/>
    <property type="match status" value="1"/>
</dbReference>
<evidence type="ECO:0000313" key="12">
    <source>
        <dbReference type="Proteomes" id="UP000030905"/>
    </source>
</evidence>
<dbReference type="SFLD" id="SFLDF00319">
    <property type="entry name" value="Fe_hydrogenase_maturase_(HydG"/>
    <property type="match status" value="1"/>
</dbReference>
<comment type="cofactor">
    <cofactor evidence="7">
        <name>[2Fe-2S] cluster</name>
        <dbReference type="ChEBI" id="CHEBI:190135"/>
    </cofactor>
</comment>
<evidence type="ECO:0000313" key="9">
    <source>
        <dbReference type="EMBL" id="AJA51279.1"/>
    </source>
</evidence>
<dbReference type="PROSITE" id="PS51918">
    <property type="entry name" value="RADICAL_SAM"/>
    <property type="match status" value="1"/>
</dbReference>
<dbReference type="KEGG" id="cpat:CLPA_c11910"/>
<dbReference type="PANTHER" id="PTHR43583:SF2">
    <property type="entry name" value="THIAZOLE BIOSYNTHESIS PROTEIN"/>
    <property type="match status" value="1"/>
</dbReference>
<dbReference type="EC" id="4.1.99.19" evidence="9"/>
<evidence type="ECO:0000259" key="8">
    <source>
        <dbReference type="PROSITE" id="PS51918"/>
    </source>
</evidence>
<evidence type="ECO:0000256" key="5">
    <source>
        <dbReference type="ARBA" id="ARBA00023004"/>
    </source>
</evidence>
<dbReference type="eggNOG" id="COG0502">
    <property type="taxonomic scope" value="Bacteria"/>
</dbReference>
<dbReference type="SFLD" id="SFLDG01081">
    <property type="entry name" value="cleavage_of_the_Ca-Cb_bond_in"/>
    <property type="match status" value="1"/>
</dbReference>
<feature type="domain" description="Radical SAM core" evidence="8">
    <location>
        <begin position="79"/>
        <end position="311"/>
    </location>
</feature>
<reference evidence="10 11" key="3">
    <citation type="journal article" name="Genome Announc.">
        <title>Improved Draft Genome Sequence of Clostridium pasteurianum Strain ATCC 6013 (DSM 525) Using a Hybrid Next-Generation Sequencing Approach.</title>
        <authorList>
            <person name="Pyne M.E."/>
            <person name="Utturkar S."/>
            <person name="Brown S.D."/>
            <person name="Moo-Young M."/>
            <person name="Chung D.A."/>
            <person name="Chou C.P."/>
        </authorList>
    </citation>
    <scope>NUCLEOTIDE SEQUENCE [LARGE SCALE GENOMIC DNA]</scope>
    <source>
        <strain evidence="10 11">ATCC 6013</strain>
    </source>
</reference>
<keyword evidence="12" id="KW-1185">Reference proteome</keyword>
<dbReference type="GeneID" id="93073377"/>
<evidence type="ECO:0000256" key="1">
    <source>
        <dbReference type="ARBA" id="ARBA00001966"/>
    </source>
</evidence>
<reference evidence="9 12" key="1">
    <citation type="journal article" date="2015" name="Genome Announc.">
        <title>Complete Genome Sequence of the Nitrogen-Fixing and Solvent-Producing Clostridium pasteurianum DSM 525.</title>
        <authorList>
            <person name="Poehlein A."/>
            <person name="Grosse-Honebrink A."/>
            <person name="Zhang Y."/>
            <person name="Minton N.P."/>
            <person name="Daniel R."/>
        </authorList>
    </citation>
    <scope>NUCLEOTIDE SEQUENCE [LARGE SCALE GENOMIC DNA]</scope>
    <source>
        <strain evidence="9">DSM 525</strain>
        <strain evidence="12">DSM 525 / ATCC 6013</strain>
    </source>
</reference>
<dbReference type="SMART" id="SM00729">
    <property type="entry name" value="Elp3"/>
    <property type="match status" value="1"/>
</dbReference>
<reference evidence="10" key="2">
    <citation type="submission" date="2015-10" db="EMBL/GenBank/DDBJ databases">
        <title>Improved Draft Genome Sequence of Clostridium pasteurianum Strain ATCC 6013 (DSM 525) Using a Hybrid Next-Generation Sequencing Approach.</title>
        <authorList>
            <person name="Pyne M.E."/>
            <person name="Utturkar S.M."/>
            <person name="Brown S.D."/>
            <person name="Moo-Young M."/>
            <person name="Chung D.A."/>
            <person name="Chou P.C."/>
        </authorList>
    </citation>
    <scope>NUCLEOTIDE SEQUENCE</scope>
    <source>
        <strain evidence="10">ATCC 6013</strain>
    </source>
</reference>
<dbReference type="GO" id="GO:0036355">
    <property type="term" value="F:2-iminoacetate synthase activity"/>
    <property type="evidence" value="ECO:0007669"/>
    <property type="project" value="UniProtKB-EC"/>
</dbReference>
<evidence type="ECO:0000313" key="11">
    <source>
        <dbReference type="Proteomes" id="UP000028042"/>
    </source>
</evidence>
<keyword evidence="5" id="KW-0408">Iron</keyword>
<dbReference type="EMBL" id="JPGY02000001">
    <property type="protein sequence ID" value="KRU12713.1"/>
    <property type="molecule type" value="Genomic_DNA"/>
</dbReference>
<name>A0A0H3J0C6_CLOPA</name>
<evidence type="ECO:0000256" key="2">
    <source>
        <dbReference type="ARBA" id="ARBA00022485"/>
    </source>
</evidence>
<dbReference type="PANTHER" id="PTHR43583">
    <property type="entry name" value="2-IMINOACETATE SYNTHASE"/>
    <property type="match status" value="1"/>
</dbReference>
<dbReference type="PATRIC" id="fig|1262449.3.peg.3946"/>
<dbReference type="InterPro" id="IPR034428">
    <property type="entry name" value="ThiH/NoCL/HydG-like"/>
</dbReference>
<organism evidence="9 12">
    <name type="scientific">Clostridium pasteurianum DSM 525 = ATCC 6013</name>
    <dbReference type="NCBI Taxonomy" id="1262449"/>
    <lineage>
        <taxon>Bacteria</taxon>
        <taxon>Bacillati</taxon>
        <taxon>Bacillota</taxon>
        <taxon>Clostridia</taxon>
        <taxon>Eubacteriales</taxon>
        <taxon>Clostridiaceae</taxon>
        <taxon>Clostridium</taxon>
    </lineage>
</organism>
<dbReference type="CDD" id="cd01335">
    <property type="entry name" value="Radical_SAM"/>
    <property type="match status" value="1"/>
</dbReference>
<keyword evidence="6" id="KW-0411">Iron-sulfur</keyword>
<dbReference type="SFLD" id="SFLDG01060">
    <property type="entry name" value="BATS_domain_containing"/>
    <property type="match status" value="1"/>
</dbReference>
<dbReference type="SUPFAM" id="SSF102114">
    <property type="entry name" value="Radical SAM enzymes"/>
    <property type="match status" value="1"/>
</dbReference>
<dbReference type="InterPro" id="IPR007197">
    <property type="entry name" value="rSAM"/>
</dbReference>
<evidence type="ECO:0000256" key="3">
    <source>
        <dbReference type="ARBA" id="ARBA00022691"/>
    </source>
</evidence>
<dbReference type="Proteomes" id="UP000030905">
    <property type="component" value="Chromosome"/>
</dbReference>
<dbReference type="Pfam" id="PF06968">
    <property type="entry name" value="BATS"/>
    <property type="match status" value="1"/>
</dbReference>
<dbReference type="InterPro" id="IPR006638">
    <property type="entry name" value="Elp3/MiaA/NifB-like_rSAM"/>
</dbReference>
<dbReference type="Proteomes" id="UP000028042">
    <property type="component" value="Unassembled WGS sequence"/>
</dbReference>
<keyword evidence="3" id="KW-0949">S-adenosyl-L-methionine</keyword>
<dbReference type="NCBIfam" id="TIGR03955">
    <property type="entry name" value="rSAM_HydG"/>
    <property type="match status" value="1"/>
</dbReference>
<dbReference type="AlphaFoldDB" id="A0A0H3J0C6"/>
<sequence>MSAVETEKADFIQDKVIREHLTKGTELAKDRNYIESLISKASEGHGLSIDEVSALLHVEDDDLLDKIYQASIKIKQEIYGNRIVMFAPLYVSSYCVNGCKYCGYKCTNKETRKKLSKEELMREVELIEDLGHKRIVIEAGEDPVNCPIDYITDCMKTIYSVKKGNGSIRRINVNIAATTVENYKKLKEAGIGTYTLFQETYHRETYAKLHPTGPKHDYDYHTTAMDRAIEAGIDDVGIGVLYGLYDYKYETIGIFLHSKHLEEKFNGVGPHTISVPRLRPAEGVNYENFPYLVSDHDFKKLVAIIRLAVPYTGMILSTREEPNFREEVIAVGISQISAGSCTDVGGYEDEYGEAPTPAASQFVVSDHRTPIEILKLLCNNGYIPSYCTACYRQGRTGERFMSLAKTGNIHNCCLPNAIMTFKEFLLDYADDELKKIGEKTIEKNLQDITSEKAKEETIKRLKRIEAGERDLYF</sequence>
<dbReference type="GO" id="GO:0046872">
    <property type="term" value="F:metal ion binding"/>
    <property type="evidence" value="ECO:0007669"/>
    <property type="project" value="UniProtKB-KW"/>
</dbReference>
<accession>A0A0H3J0C6</accession>
<dbReference type="InterPro" id="IPR058240">
    <property type="entry name" value="rSAM_sf"/>
</dbReference>
<dbReference type="KEGG" id="cpae:CPAST_c11910"/>
<dbReference type="RefSeq" id="WP_003448099.1">
    <property type="nucleotide sequence ID" value="NZ_ANZB01000020.1"/>
</dbReference>
<evidence type="ECO:0000256" key="6">
    <source>
        <dbReference type="ARBA" id="ARBA00023014"/>
    </source>
</evidence>
<dbReference type="Pfam" id="PF04055">
    <property type="entry name" value="Radical_SAM"/>
    <property type="match status" value="1"/>
</dbReference>
<evidence type="ECO:0000256" key="7">
    <source>
        <dbReference type="ARBA" id="ARBA00034078"/>
    </source>
</evidence>
<dbReference type="InterPro" id="IPR013785">
    <property type="entry name" value="Aldolase_TIM"/>
</dbReference>
<keyword evidence="4" id="KW-0479">Metal-binding</keyword>
<dbReference type="InterPro" id="IPR024007">
    <property type="entry name" value="FeFe-hyd_mat_HydG"/>
</dbReference>
<dbReference type="EMBL" id="CP009268">
    <property type="protein sequence ID" value="AJA51279.1"/>
    <property type="molecule type" value="Genomic_DNA"/>
</dbReference>
<keyword evidence="9" id="KW-0456">Lyase</keyword>
<dbReference type="Gene3D" id="3.20.20.70">
    <property type="entry name" value="Aldolase class I"/>
    <property type="match status" value="1"/>
</dbReference>
<evidence type="ECO:0000256" key="4">
    <source>
        <dbReference type="ARBA" id="ARBA00022723"/>
    </source>
</evidence>
<proteinExistence type="predicted"/>
<protein>
    <submittedName>
        <fullName evidence="10">(FeFe)-hydrogenase maturation HydG, radical SAM</fullName>
    </submittedName>
    <submittedName>
        <fullName evidence="9">2-iminoacetate synthase</fullName>
        <ecNumber evidence="9">4.1.99.19</ecNumber>
    </submittedName>
</protein>
<dbReference type="InterPro" id="IPR010722">
    <property type="entry name" value="BATS_dom"/>
</dbReference>
<comment type="cofactor">
    <cofactor evidence="1">
        <name>[4Fe-4S] cluster</name>
        <dbReference type="ChEBI" id="CHEBI:49883"/>
    </cofactor>
</comment>